<dbReference type="InterPro" id="IPR031052">
    <property type="entry name" value="FHY3/FAR1"/>
</dbReference>
<dbReference type="InterPro" id="IPR006564">
    <property type="entry name" value="Znf_PMZ"/>
</dbReference>
<keyword evidence="6" id="KW-0539">Nucleus</keyword>
<comment type="similarity">
    <text evidence="1 6">Belongs to the FHY3/FAR1 family.</text>
</comment>
<evidence type="ECO:0000256" key="2">
    <source>
        <dbReference type="ARBA" id="ARBA00022723"/>
    </source>
</evidence>
<comment type="caution">
    <text evidence="9">The sequence shown here is derived from an EMBL/GenBank/DDBJ whole genome shotgun (WGS) entry which is preliminary data.</text>
</comment>
<reference evidence="9 10" key="1">
    <citation type="submission" date="2024-12" db="EMBL/GenBank/DDBJ databases">
        <title>The unique morphological basis and parallel evolutionary history of personate flowers in Penstemon.</title>
        <authorList>
            <person name="Depatie T.H."/>
            <person name="Wessinger C.A."/>
        </authorList>
    </citation>
    <scope>NUCLEOTIDE SEQUENCE [LARGE SCALE GENOMIC DNA]</scope>
    <source>
        <strain evidence="9">WTNN_2</strain>
        <tissue evidence="9">Leaf</tissue>
    </source>
</reference>
<comment type="function">
    <text evidence="6">Putative transcription activator involved in regulating light control of development.</text>
</comment>
<dbReference type="PANTHER" id="PTHR31669:SF299">
    <property type="entry name" value="PROTEIN FAR1-RELATED SEQUENCE"/>
    <property type="match status" value="1"/>
</dbReference>
<name>A0ABD3UDH7_9LAMI</name>
<dbReference type="EMBL" id="JBJXBP010000002">
    <property type="protein sequence ID" value="KAL3846337.1"/>
    <property type="molecule type" value="Genomic_DNA"/>
</dbReference>
<evidence type="ECO:0000313" key="9">
    <source>
        <dbReference type="EMBL" id="KAL3846337.1"/>
    </source>
</evidence>
<evidence type="ECO:0000259" key="8">
    <source>
        <dbReference type="PROSITE" id="PS50966"/>
    </source>
</evidence>
<feature type="domain" description="SWIM-type" evidence="8">
    <location>
        <begin position="540"/>
        <end position="578"/>
    </location>
</feature>
<evidence type="ECO:0000256" key="5">
    <source>
        <dbReference type="PROSITE-ProRule" id="PRU00325"/>
    </source>
</evidence>
<dbReference type="GO" id="GO:0006355">
    <property type="term" value="P:regulation of DNA-templated transcription"/>
    <property type="evidence" value="ECO:0007669"/>
    <property type="project" value="UniProtKB-UniRule"/>
</dbReference>
<dbReference type="SMART" id="SM00575">
    <property type="entry name" value="ZnF_PMZ"/>
    <property type="match status" value="1"/>
</dbReference>
<evidence type="ECO:0000256" key="6">
    <source>
        <dbReference type="RuleBase" id="RU367018"/>
    </source>
</evidence>
<keyword evidence="10" id="KW-1185">Reference proteome</keyword>
<dbReference type="Pfam" id="PF03101">
    <property type="entry name" value="FAR1"/>
    <property type="match status" value="1"/>
</dbReference>
<gene>
    <name evidence="9" type="ORF">ACJIZ3_003740</name>
</gene>
<dbReference type="AlphaFoldDB" id="A0ABD3UDH7"/>
<keyword evidence="3 5" id="KW-0863">Zinc-finger</keyword>
<dbReference type="InterPro" id="IPR007527">
    <property type="entry name" value="Znf_SWIM"/>
</dbReference>
<dbReference type="GO" id="GO:0008270">
    <property type="term" value="F:zinc ion binding"/>
    <property type="evidence" value="ECO:0007669"/>
    <property type="project" value="UniProtKB-UniRule"/>
</dbReference>
<feature type="region of interest" description="Disordered" evidence="7">
    <location>
        <begin position="602"/>
        <end position="622"/>
    </location>
</feature>
<evidence type="ECO:0000256" key="4">
    <source>
        <dbReference type="ARBA" id="ARBA00022833"/>
    </source>
</evidence>
<dbReference type="Pfam" id="PF10551">
    <property type="entry name" value="MULE"/>
    <property type="match status" value="1"/>
</dbReference>
<dbReference type="PROSITE" id="PS50966">
    <property type="entry name" value="ZF_SWIM"/>
    <property type="match status" value="1"/>
</dbReference>
<keyword evidence="4 6" id="KW-0862">Zinc</keyword>
<dbReference type="InterPro" id="IPR018289">
    <property type="entry name" value="MULE_transposase_dom"/>
</dbReference>
<keyword evidence="2 6" id="KW-0479">Metal-binding</keyword>
<organism evidence="9 10">
    <name type="scientific">Penstemon smallii</name>
    <dbReference type="NCBI Taxonomy" id="265156"/>
    <lineage>
        <taxon>Eukaryota</taxon>
        <taxon>Viridiplantae</taxon>
        <taxon>Streptophyta</taxon>
        <taxon>Embryophyta</taxon>
        <taxon>Tracheophyta</taxon>
        <taxon>Spermatophyta</taxon>
        <taxon>Magnoliopsida</taxon>
        <taxon>eudicotyledons</taxon>
        <taxon>Gunneridae</taxon>
        <taxon>Pentapetalae</taxon>
        <taxon>asterids</taxon>
        <taxon>lamiids</taxon>
        <taxon>Lamiales</taxon>
        <taxon>Plantaginaceae</taxon>
        <taxon>Cheloneae</taxon>
        <taxon>Penstemon</taxon>
    </lineage>
</organism>
<dbReference type="Proteomes" id="UP001634393">
    <property type="component" value="Unassembled WGS sequence"/>
</dbReference>
<evidence type="ECO:0000256" key="7">
    <source>
        <dbReference type="SAM" id="MobiDB-lite"/>
    </source>
</evidence>
<comment type="subcellular location">
    <subcellularLocation>
        <location evidence="6">Nucleus</location>
    </subcellularLocation>
</comment>
<dbReference type="Pfam" id="PF04434">
    <property type="entry name" value="SWIM"/>
    <property type="match status" value="1"/>
</dbReference>
<sequence length="742" mass="86366">MSHGIHVENEKEEQQFVDLENENVMDDHEFKIPEDKIPRIGMEFDSEETAYQFYNEYARASGFSVRRSSVHKDCHQNIIDRIFCCSCQGQRGYDKREVNFKSHRPETRTGCCAHMKINSRYTGKYTVVEFVADHNGHNLVSPHKVYFLRSHRTITTQQAIQLDNLDKSGIPPKTSLDYMAEQVGGRENVGFILEDLRKYLHSKRTIQMKGGDAGGVLNYLQLKQSEDPNFFYAIQVDKDDLITNVFWDDGQMMADYMCFGDVVCFDTTYRKAKEGRPFALFVGVNRHKQINVYGAALLYDETAETFMWLFDTFAKCMNRKRPITILTDQDAAMAKALQEKWPETCHRLCIWHIYQNAASHLSSVFSSFQDFSKDFSSCIYDYEEEEDFIDAWHDMLDKYGLQTNDWLERMFKKKEKWALVYGRQVFCADITSTQRSEIMNSVLKKYVSHKYNLLQFFHHFTRLIDNRRYREMEADLRTNHSTPKLSFSVEILKHARTIYTHEVFKLFQKELSKAHGAKLEIVGDGGIISQYKITPFRKKYEHDVTYDASNGKVLCSCKKFEFAGILCSHSLKVLTLQNIVEIPELYIKKRWTKKAKRGIAEVSSKSSATLNEPSEDMKEKNEKARIGERYRELCRLHNQLATRAALTEETFESAKNNLHKIIEEVDLKLDNTGIPKPTSIIPKIKTTSCIPINRKTIAFLQTTPCPSIHSLSQLSQVFMQYLLTYDYVFFLRKMAGHLEYEG</sequence>
<dbReference type="GO" id="GO:0005634">
    <property type="term" value="C:nucleus"/>
    <property type="evidence" value="ECO:0007669"/>
    <property type="project" value="UniProtKB-SubCell"/>
</dbReference>
<proteinExistence type="inferred from homology"/>
<evidence type="ECO:0000313" key="10">
    <source>
        <dbReference type="Proteomes" id="UP001634393"/>
    </source>
</evidence>
<feature type="compositionally biased region" description="Polar residues" evidence="7">
    <location>
        <begin position="603"/>
        <end position="612"/>
    </location>
</feature>
<dbReference type="PANTHER" id="PTHR31669">
    <property type="entry name" value="PROTEIN FAR1-RELATED SEQUENCE 10-RELATED"/>
    <property type="match status" value="1"/>
</dbReference>
<protein>
    <recommendedName>
        <fullName evidence="6">Protein FAR1-RELATED SEQUENCE</fullName>
    </recommendedName>
</protein>
<accession>A0ABD3UDH7</accession>
<evidence type="ECO:0000256" key="1">
    <source>
        <dbReference type="ARBA" id="ARBA00005889"/>
    </source>
</evidence>
<dbReference type="InterPro" id="IPR004330">
    <property type="entry name" value="FAR1_DNA_bnd_dom"/>
</dbReference>
<evidence type="ECO:0000256" key="3">
    <source>
        <dbReference type="ARBA" id="ARBA00022771"/>
    </source>
</evidence>